<dbReference type="Pfam" id="PF26138">
    <property type="entry name" value="DUF8040"/>
    <property type="match status" value="1"/>
</dbReference>
<feature type="transmembrane region" description="Helical" evidence="2">
    <location>
        <begin position="325"/>
        <end position="345"/>
    </location>
</feature>
<feature type="transmembrane region" description="Helical" evidence="2">
    <location>
        <begin position="285"/>
        <end position="305"/>
    </location>
</feature>
<dbReference type="InterPro" id="IPR029164">
    <property type="entry name" value="PIG-Y"/>
</dbReference>
<keyword evidence="5" id="KW-1185">Reference proteome</keyword>
<accession>A0A484LB89</accession>
<evidence type="ECO:0000313" key="4">
    <source>
        <dbReference type="EMBL" id="VFQ73630.1"/>
    </source>
</evidence>
<feature type="region of interest" description="Disordered" evidence="1">
    <location>
        <begin position="173"/>
        <end position="208"/>
    </location>
</feature>
<dbReference type="EMBL" id="OOIL02001236">
    <property type="protein sequence ID" value="VFQ73630.1"/>
    <property type="molecule type" value="Genomic_DNA"/>
</dbReference>
<sequence length="354" mass="40127">MSTMEALAMFLYILGHGESNREIQERFQRSGETVSRYFNMTLESIISMASDVIQPSDRQFRDTPEQIKKDRRFMPHFKDCIGAINGTHIPASIPVLDQLPYIGRKGVPTQNVMAVCDFNMCFTFVLAGWEGSAHDANVFYKALRQEQWKFPHPPPVIACMALHNYIRRHAGSKDSDFSKFEDEDDEFEEDSDNEESSTNHRSGTNETQMNLLRNEIADNLTCVRQPNPPPVQQLPRTKNTHQAAARSEETAGRAFDDMPERMNMQETNLGSSSSPPWKFGSQAQGWMLLIFGSVSFILFAFAAGLSKLLPASGNPIISAIQNDRYYCFLVPLTLPVLVVAVYFHWLSMKLFKHA</sequence>
<feature type="domain" description="DUF8040" evidence="3">
    <location>
        <begin position="1"/>
        <end position="46"/>
    </location>
</feature>
<dbReference type="OrthoDB" id="785423at2759"/>
<reference evidence="4 5" key="1">
    <citation type="submission" date="2018-04" db="EMBL/GenBank/DDBJ databases">
        <authorList>
            <person name="Vogel A."/>
        </authorList>
    </citation>
    <scope>NUCLEOTIDE SEQUENCE [LARGE SCALE GENOMIC DNA]</scope>
</reference>
<keyword evidence="2" id="KW-0812">Transmembrane</keyword>
<evidence type="ECO:0000313" key="5">
    <source>
        <dbReference type="Proteomes" id="UP000595140"/>
    </source>
</evidence>
<protein>
    <recommendedName>
        <fullName evidence="3">DUF8040 domain-containing protein</fullName>
    </recommendedName>
</protein>
<dbReference type="PANTHER" id="PTHR36485">
    <property type="entry name" value="OS01G0939000 PROTEIN"/>
    <property type="match status" value="1"/>
</dbReference>
<organism evidence="4 5">
    <name type="scientific">Cuscuta campestris</name>
    <dbReference type="NCBI Taxonomy" id="132261"/>
    <lineage>
        <taxon>Eukaryota</taxon>
        <taxon>Viridiplantae</taxon>
        <taxon>Streptophyta</taxon>
        <taxon>Embryophyta</taxon>
        <taxon>Tracheophyta</taxon>
        <taxon>Spermatophyta</taxon>
        <taxon>Magnoliopsida</taxon>
        <taxon>eudicotyledons</taxon>
        <taxon>Gunneridae</taxon>
        <taxon>Pentapetalae</taxon>
        <taxon>asterids</taxon>
        <taxon>lamiids</taxon>
        <taxon>Solanales</taxon>
        <taxon>Convolvulaceae</taxon>
        <taxon>Cuscuteae</taxon>
        <taxon>Cuscuta</taxon>
        <taxon>Cuscuta subgen. Grammica</taxon>
        <taxon>Cuscuta sect. Cleistogrammica</taxon>
    </lineage>
</organism>
<dbReference type="PANTHER" id="PTHR36485:SF1">
    <property type="entry name" value="TRANSMEMBRANE PROTEIN"/>
    <property type="match status" value="1"/>
</dbReference>
<keyword evidence="2" id="KW-1133">Transmembrane helix</keyword>
<name>A0A484LB89_9ASTE</name>
<evidence type="ECO:0000259" key="3">
    <source>
        <dbReference type="Pfam" id="PF26138"/>
    </source>
</evidence>
<dbReference type="Pfam" id="PF15159">
    <property type="entry name" value="PIG-Y"/>
    <property type="match status" value="1"/>
</dbReference>
<dbReference type="AlphaFoldDB" id="A0A484LB89"/>
<gene>
    <name evidence="4" type="ORF">CCAM_LOCUS15406</name>
</gene>
<feature type="compositionally biased region" description="Basic and acidic residues" evidence="1">
    <location>
        <begin position="246"/>
        <end position="259"/>
    </location>
</feature>
<keyword evidence="2" id="KW-0472">Membrane</keyword>
<proteinExistence type="predicted"/>
<feature type="compositionally biased region" description="Polar residues" evidence="1">
    <location>
        <begin position="199"/>
        <end position="208"/>
    </location>
</feature>
<feature type="region of interest" description="Disordered" evidence="1">
    <location>
        <begin position="224"/>
        <end position="259"/>
    </location>
</feature>
<evidence type="ECO:0000256" key="1">
    <source>
        <dbReference type="SAM" id="MobiDB-lite"/>
    </source>
</evidence>
<feature type="compositionally biased region" description="Acidic residues" evidence="1">
    <location>
        <begin position="181"/>
        <end position="195"/>
    </location>
</feature>
<evidence type="ECO:0000256" key="2">
    <source>
        <dbReference type="SAM" id="Phobius"/>
    </source>
</evidence>
<dbReference type="InterPro" id="IPR058353">
    <property type="entry name" value="DUF8040"/>
</dbReference>
<dbReference type="Proteomes" id="UP000595140">
    <property type="component" value="Unassembled WGS sequence"/>
</dbReference>